<dbReference type="AlphaFoldDB" id="A0A840PQV3"/>
<name>A0A840PQV3_9ACTN</name>
<dbReference type="RefSeq" id="WP_246519267.1">
    <property type="nucleotide sequence ID" value="NZ_BAABIX010000019.1"/>
</dbReference>
<organism evidence="1 2">
    <name type="scientific">Thermocatellispora tengchongensis</name>
    <dbReference type="NCBI Taxonomy" id="1073253"/>
    <lineage>
        <taxon>Bacteria</taxon>
        <taxon>Bacillati</taxon>
        <taxon>Actinomycetota</taxon>
        <taxon>Actinomycetes</taxon>
        <taxon>Streptosporangiales</taxon>
        <taxon>Streptosporangiaceae</taxon>
        <taxon>Thermocatellispora</taxon>
    </lineage>
</organism>
<protein>
    <submittedName>
        <fullName evidence="1">Uncharacterized protein</fullName>
    </submittedName>
</protein>
<gene>
    <name evidence="1" type="ORF">HNP84_008119</name>
</gene>
<proteinExistence type="predicted"/>
<keyword evidence="2" id="KW-1185">Reference proteome</keyword>
<accession>A0A840PQV3</accession>
<dbReference type="EMBL" id="JACHGN010000023">
    <property type="protein sequence ID" value="MBB5138365.1"/>
    <property type="molecule type" value="Genomic_DNA"/>
</dbReference>
<reference evidence="1 2" key="1">
    <citation type="submission" date="2020-08" db="EMBL/GenBank/DDBJ databases">
        <title>Genomic Encyclopedia of Type Strains, Phase IV (KMG-IV): sequencing the most valuable type-strain genomes for metagenomic binning, comparative biology and taxonomic classification.</title>
        <authorList>
            <person name="Goeker M."/>
        </authorList>
    </citation>
    <scope>NUCLEOTIDE SEQUENCE [LARGE SCALE GENOMIC DNA]</scope>
    <source>
        <strain evidence="1 2">DSM 45615</strain>
    </source>
</reference>
<comment type="caution">
    <text evidence="1">The sequence shown here is derived from an EMBL/GenBank/DDBJ whole genome shotgun (WGS) entry which is preliminary data.</text>
</comment>
<dbReference type="Proteomes" id="UP000578449">
    <property type="component" value="Unassembled WGS sequence"/>
</dbReference>
<evidence type="ECO:0000313" key="2">
    <source>
        <dbReference type="Proteomes" id="UP000578449"/>
    </source>
</evidence>
<sequence length="45" mass="4645">MRLIRTLSARGVLFGTVETALLAALMAATDPGALYRPSGLPVATT</sequence>
<evidence type="ECO:0000313" key="1">
    <source>
        <dbReference type="EMBL" id="MBB5138365.1"/>
    </source>
</evidence>